<keyword evidence="8" id="KW-1185">Reference proteome</keyword>
<sequence>MNATSRKYETLALNLQALIEHNHFAAGYKLPSIRKLSEQWHYSIDTVQKALNLLEDRGYVQPVAKSGYYVQARSTPLANTCTQAPDSIALEPPVNLEVANQIANFLKSSTREGVAPLGVAFPAHELLPIATLRRSYATVNRTRPDLLTLGSHVEPNQPELVQQLQQRFELMGMKLKRDELVITDGCTEALGLALQTVARHNDVVAVESPGYYLLLQMIESLGLRALEIPSSPEHGMSLEALEIAVKQTRIAACIVCPTASNPMGSVMPDTHRKKLLDLAEKYDFPIVEDNVYADLYFERFRPRPLKAGKQGDRVLMCGSFSKSLSPALRIGYVAGGKYAAQVLSKKRILSGSTNPITQVAVAHYLEKGSFERHLRTLRQQFETQVRAMSSLVLKHFPPGTRISEPKGGFVLWVELPGDIDTAALFNRAIARKVAYMPGSVFSASGLYKNCIRLNCGHPVTDDTAVAIAKLGQLFLTQPNHLV</sequence>
<dbReference type="PANTHER" id="PTHR46577">
    <property type="entry name" value="HTH-TYPE TRANSCRIPTIONAL REGULATORY PROTEIN GABR"/>
    <property type="match status" value="1"/>
</dbReference>
<keyword evidence="3" id="KW-0805">Transcription regulation</keyword>
<dbReference type="GO" id="GO:0030170">
    <property type="term" value="F:pyridoxal phosphate binding"/>
    <property type="evidence" value="ECO:0007669"/>
    <property type="project" value="InterPro"/>
</dbReference>
<dbReference type="CDD" id="cd00609">
    <property type="entry name" value="AAT_like"/>
    <property type="match status" value="1"/>
</dbReference>
<reference evidence="7 8" key="1">
    <citation type="submission" date="2023-10" db="EMBL/GenBank/DDBJ databases">
        <title>Complete Genome Sequence of Limnobacter thiooxidans CS-K2T, Isolated from freshwater lake sediments in Bavaria, Germany.</title>
        <authorList>
            <person name="Naruki M."/>
            <person name="Watanabe A."/>
            <person name="Warashina T."/>
            <person name="Morita T."/>
            <person name="Arakawa K."/>
        </authorList>
    </citation>
    <scope>NUCLEOTIDE SEQUENCE [LARGE SCALE GENOMIC DNA]</scope>
    <source>
        <strain evidence="7 8">CS-K2</strain>
    </source>
</reference>
<keyword evidence="2" id="KW-0663">Pyridoxal phosphate</keyword>
<dbReference type="Pfam" id="PF00155">
    <property type="entry name" value="Aminotran_1_2"/>
    <property type="match status" value="1"/>
</dbReference>
<evidence type="ECO:0000313" key="8">
    <source>
        <dbReference type="Proteomes" id="UP001329151"/>
    </source>
</evidence>
<dbReference type="SUPFAM" id="SSF53383">
    <property type="entry name" value="PLP-dependent transferases"/>
    <property type="match status" value="1"/>
</dbReference>
<dbReference type="InterPro" id="IPR051446">
    <property type="entry name" value="HTH_trans_reg/aminotransferase"/>
</dbReference>
<dbReference type="Pfam" id="PF00392">
    <property type="entry name" value="GntR"/>
    <property type="match status" value="1"/>
</dbReference>
<evidence type="ECO:0000256" key="3">
    <source>
        <dbReference type="ARBA" id="ARBA00023015"/>
    </source>
</evidence>
<dbReference type="InterPro" id="IPR036390">
    <property type="entry name" value="WH_DNA-bd_sf"/>
</dbReference>
<dbReference type="InterPro" id="IPR015421">
    <property type="entry name" value="PyrdxlP-dep_Trfase_major"/>
</dbReference>
<feature type="domain" description="HTH gntR-type" evidence="6">
    <location>
        <begin position="5"/>
        <end position="73"/>
    </location>
</feature>
<evidence type="ECO:0000256" key="2">
    <source>
        <dbReference type="ARBA" id="ARBA00022898"/>
    </source>
</evidence>
<dbReference type="RefSeq" id="WP_130555804.1">
    <property type="nucleotide sequence ID" value="NZ_AP028947.1"/>
</dbReference>
<dbReference type="CDD" id="cd07377">
    <property type="entry name" value="WHTH_GntR"/>
    <property type="match status" value="1"/>
</dbReference>
<comment type="similarity">
    <text evidence="1">In the C-terminal section; belongs to the class-I pyridoxal-phosphate-dependent aminotransferase family.</text>
</comment>
<dbReference type="PANTHER" id="PTHR46577:SF2">
    <property type="entry name" value="TRANSCRIPTIONAL REGULATORY PROTEIN"/>
    <property type="match status" value="1"/>
</dbReference>
<dbReference type="Gene3D" id="3.40.640.10">
    <property type="entry name" value="Type I PLP-dependent aspartate aminotransferase-like (Major domain)"/>
    <property type="match status" value="1"/>
</dbReference>
<accession>A0AA86J7Y8</accession>
<gene>
    <name evidence="7" type="ORF">RGQ30_22510</name>
</gene>
<evidence type="ECO:0000256" key="1">
    <source>
        <dbReference type="ARBA" id="ARBA00005384"/>
    </source>
</evidence>
<keyword evidence="7" id="KW-0808">Transferase</keyword>
<keyword evidence="4" id="KW-0238">DNA-binding</keyword>
<dbReference type="InterPro" id="IPR004839">
    <property type="entry name" value="Aminotransferase_I/II_large"/>
</dbReference>
<evidence type="ECO:0000313" key="7">
    <source>
        <dbReference type="EMBL" id="BET26750.1"/>
    </source>
</evidence>
<proteinExistence type="inferred from homology"/>
<dbReference type="KEGG" id="lto:RGQ30_22510"/>
<dbReference type="Gene3D" id="3.90.1150.10">
    <property type="entry name" value="Aspartate Aminotransferase, domain 1"/>
    <property type="match status" value="1"/>
</dbReference>
<evidence type="ECO:0000256" key="4">
    <source>
        <dbReference type="ARBA" id="ARBA00023125"/>
    </source>
</evidence>
<keyword evidence="7" id="KW-0032">Aminotransferase</keyword>
<evidence type="ECO:0000256" key="5">
    <source>
        <dbReference type="ARBA" id="ARBA00023163"/>
    </source>
</evidence>
<dbReference type="GO" id="GO:0003677">
    <property type="term" value="F:DNA binding"/>
    <property type="evidence" value="ECO:0007669"/>
    <property type="project" value="UniProtKB-KW"/>
</dbReference>
<dbReference type="PROSITE" id="PS50949">
    <property type="entry name" value="HTH_GNTR"/>
    <property type="match status" value="1"/>
</dbReference>
<evidence type="ECO:0000259" key="6">
    <source>
        <dbReference type="PROSITE" id="PS50949"/>
    </source>
</evidence>
<dbReference type="EMBL" id="AP028947">
    <property type="protein sequence ID" value="BET26750.1"/>
    <property type="molecule type" value="Genomic_DNA"/>
</dbReference>
<dbReference type="SMART" id="SM00345">
    <property type="entry name" value="HTH_GNTR"/>
    <property type="match status" value="1"/>
</dbReference>
<dbReference type="Proteomes" id="UP001329151">
    <property type="component" value="Chromosome"/>
</dbReference>
<dbReference type="InterPro" id="IPR000524">
    <property type="entry name" value="Tscrpt_reg_HTH_GntR"/>
</dbReference>
<dbReference type="GO" id="GO:0003700">
    <property type="term" value="F:DNA-binding transcription factor activity"/>
    <property type="evidence" value="ECO:0007669"/>
    <property type="project" value="InterPro"/>
</dbReference>
<dbReference type="SUPFAM" id="SSF46785">
    <property type="entry name" value="Winged helix' DNA-binding domain"/>
    <property type="match status" value="1"/>
</dbReference>
<keyword evidence="5" id="KW-0804">Transcription</keyword>
<dbReference type="InterPro" id="IPR015422">
    <property type="entry name" value="PyrdxlP-dep_Trfase_small"/>
</dbReference>
<dbReference type="AlphaFoldDB" id="A0AA86J7Y8"/>
<dbReference type="InterPro" id="IPR036388">
    <property type="entry name" value="WH-like_DNA-bd_sf"/>
</dbReference>
<dbReference type="InterPro" id="IPR015424">
    <property type="entry name" value="PyrdxlP-dep_Trfase"/>
</dbReference>
<protein>
    <submittedName>
        <fullName evidence="7">PLP-dependent aminotransferase family protein</fullName>
    </submittedName>
</protein>
<dbReference type="GO" id="GO:0008483">
    <property type="term" value="F:transaminase activity"/>
    <property type="evidence" value="ECO:0007669"/>
    <property type="project" value="UniProtKB-KW"/>
</dbReference>
<dbReference type="Gene3D" id="1.10.10.10">
    <property type="entry name" value="Winged helix-like DNA-binding domain superfamily/Winged helix DNA-binding domain"/>
    <property type="match status" value="1"/>
</dbReference>
<name>A0AA86J7Y8_9BURK</name>
<organism evidence="7 8">
    <name type="scientific">Limnobacter thiooxidans</name>
    <dbReference type="NCBI Taxonomy" id="131080"/>
    <lineage>
        <taxon>Bacteria</taxon>
        <taxon>Pseudomonadati</taxon>
        <taxon>Pseudomonadota</taxon>
        <taxon>Betaproteobacteria</taxon>
        <taxon>Burkholderiales</taxon>
        <taxon>Burkholderiaceae</taxon>
        <taxon>Limnobacter</taxon>
    </lineage>
</organism>